<evidence type="ECO:0000313" key="3">
    <source>
        <dbReference type="Proteomes" id="UP000821866"/>
    </source>
</evidence>
<dbReference type="VEuPathDB" id="VectorBase:LOC119185270"/>
<dbReference type="Pfam" id="PF13847">
    <property type="entry name" value="Methyltransf_31"/>
    <property type="match status" value="1"/>
</dbReference>
<gene>
    <name evidence="2" type="ORF">HPB51_023970</name>
</gene>
<dbReference type="InterPro" id="IPR025714">
    <property type="entry name" value="Methyltranfer_dom"/>
</dbReference>
<name>A0A9J6DJW0_RHIMP</name>
<organism evidence="2 3">
    <name type="scientific">Rhipicephalus microplus</name>
    <name type="common">Cattle tick</name>
    <name type="synonym">Boophilus microplus</name>
    <dbReference type="NCBI Taxonomy" id="6941"/>
    <lineage>
        <taxon>Eukaryota</taxon>
        <taxon>Metazoa</taxon>
        <taxon>Ecdysozoa</taxon>
        <taxon>Arthropoda</taxon>
        <taxon>Chelicerata</taxon>
        <taxon>Arachnida</taxon>
        <taxon>Acari</taxon>
        <taxon>Parasitiformes</taxon>
        <taxon>Ixodida</taxon>
        <taxon>Ixodoidea</taxon>
        <taxon>Ixodidae</taxon>
        <taxon>Rhipicephalinae</taxon>
        <taxon>Rhipicephalus</taxon>
        <taxon>Boophilus</taxon>
    </lineage>
</organism>
<proteinExistence type="predicted"/>
<dbReference type="CDD" id="cd02440">
    <property type="entry name" value="AdoMet_MTases"/>
    <property type="match status" value="1"/>
</dbReference>
<reference evidence="2" key="2">
    <citation type="submission" date="2021-09" db="EMBL/GenBank/DDBJ databases">
        <authorList>
            <person name="Jia N."/>
            <person name="Wang J."/>
            <person name="Shi W."/>
            <person name="Du L."/>
            <person name="Sun Y."/>
            <person name="Zhan W."/>
            <person name="Jiang J."/>
            <person name="Wang Q."/>
            <person name="Zhang B."/>
            <person name="Ji P."/>
            <person name="Sakyi L.B."/>
            <person name="Cui X."/>
            <person name="Yuan T."/>
            <person name="Jiang B."/>
            <person name="Yang W."/>
            <person name="Lam T.T.-Y."/>
            <person name="Chang Q."/>
            <person name="Ding S."/>
            <person name="Wang X."/>
            <person name="Zhu J."/>
            <person name="Ruan X."/>
            <person name="Zhao L."/>
            <person name="Wei J."/>
            <person name="Que T."/>
            <person name="Du C."/>
            <person name="Cheng J."/>
            <person name="Dai P."/>
            <person name="Han X."/>
            <person name="Huang E."/>
            <person name="Gao Y."/>
            <person name="Liu J."/>
            <person name="Shao H."/>
            <person name="Ye R."/>
            <person name="Li L."/>
            <person name="Wei W."/>
            <person name="Wang X."/>
            <person name="Wang C."/>
            <person name="Huo Q."/>
            <person name="Li W."/>
            <person name="Guo W."/>
            <person name="Chen H."/>
            <person name="Chen S."/>
            <person name="Zhou L."/>
            <person name="Zhou L."/>
            <person name="Ni X."/>
            <person name="Tian J."/>
            <person name="Zhou Y."/>
            <person name="Sheng Y."/>
            <person name="Liu T."/>
            <person name="Pan Y."/>
            <person name="Xia L."/>
            <person name="Li J."/>
            <person name="Zhao F."/>
            <person name="Cao W."/>
        </authorList>
    </citation>
    <scope>NUCLEOTIDE SEQUENCE</scope>
    <source>
        <strain evidence="2">Rmic-2018</strain>
        <tissue evidence="2">Larvae</tissue>
    </source>
</reference>
<comment type="caution">
    <text evidence="2">The sequence shown here is derived from an EMBL/GenBank/DDBJ whole genome shotgun (WGS) entry which is preliminary data.</text>
</comment>
<dbReference type="InterPro" id="IPR029063">
    <property type="entry name" value="SAM-dependent_MTases_sf"/>
</dbReference>
<reference evidence="2" key="1">
    <citation type="journal article" date="2020" name="Cell">
        <title>Large-Scale Comparative Analyses of Tick Genomes Elucidate Their Genetic Diversity and Vector Capacities.</title>
        <authorList>
            <consortium name="Tick Genome and Microbiome Consortium (TIGMIC)"/>
            <person name="Jia N."/>
            <person name="Wang J."/>
            <person name="Shi W."/>
            <person name="Du L."/>
            <person name="Sun Y."/>
            <person name="Zhan W."/>
            <person name="Jiang J.F."/>
            <person name="Wang Q."/>
            <person name="Zhang B."/>
            <person name="Ji P."/>
            <person name="Bell-Sakyi L."/>
            <person name="Cui X.M."/>
            <person name="Yuan T.T."/>
            <person name="Jiang B.G."/>
            <person name="Yang W.F."/>
            <person name="Lam T.T."/>
            <person name="Chang Q.C."/>
            <person name="Ding S.J."/>
            <person name="Wang X.J."/>
            <person name="Zhu J.G."/>
            <person name="Ruan X.D."/>
            <person name="Zhao L."/>
            <person name="Wei J.T."/>
            <person name="Ye R.Z."/>
            <person name="Que T.C."/>
            <person name="Du C.H."/>
            <person name="Zhou Y.H."/>
            <person name="Cheng J.X."/>
            <person name="Dai P.F."/>
            <person name="Guo W.B."/>
            <person name="Han X.H."/>
            <person name="Huang E.J."/>
            <person name="Li L.F."/>
            <person name="Wei W."/>
            <person name="Gao Y.C."/>
            <person name="Liu J.Z."/>
            <person name="Shao H.Z."/>
            <person name="Wang X."/>
            <person name="Wang C.C."/>
            <person name="Yang T.C."/>
            <person name="Huo Q.B."/>
            <person name="Li W."/>
            <person name="Chen H.Y."/>
            <person name="Chen S.E."/>
            <person name="Zhou L.G."/>
            <person name="Ni X.B."/>
            <person name="Tian J.H."/>
            <person name="Sheng Y."/>
            <person name="Liu T."/>
            <person name="Pan Y.S."/>
            <person name="Xia L.Y."/>
            <person name="Li J."/>
            <person name="Zhao F."/>
            <person name="Cao W.C."/>
        </authorList>
    </citation>
    <scope>NUCLEOTIDE SEQUENCE</scope>
    <source>
        <strain evidence="2">Rmic-2018</strain>
    </source>
</reference>
<dbReference type="Proteomes" id="UP000821866">
    <property type="component" value="Chromosome 7"/>
</dbReference>
<sequence>MLNNAAPSTRHEQTERIDNCLDPASFTYLKANMYREHQNVLNMVKVRQPHDGDGKYLDLGCGPGNFLKEVLLPRLRPCKCVVAVDSSPQMLSYARQHYHAPEVSFDILDIENGNPREI</sequence>
<keyword evidence="3" id="KW-1185">Reference proteome</keyword>
<feature type="domain" description="Methyltransferase" evidence="1">
    <location>
        <begin position="52"/>
        <end position="112"/>
    </location>
</feature>
<evidence type="ECO:0000259" key="1">
    <source>
        <dbReference type="Pfam" id="PF13847"/>
    </source>
</evidence>
<dbReference type="Gene3D" id="3.40.50.150">
    <property type="entry name" value="Vaccinia Virus protein VP39"/>
    <property type="match status" value="1"/>
</dbReference>
<evidence type="ECO:0000313" key="2">
    <source>
        <dbReference type="EMBL" id="KAH8022402.1"/>
    </source>
</evidence>
<dbReference type="AlphaFoldDB" id="A0A9J6DJW0"/>
<dbReference type="EMBL" id="JABSTU010000009">
    <property type="protein sequence ID" value="KAH8022402.1"/>
    <property type="molecule type" value="Genomic_DNA"/>
</dbReference>
<protein>
    <recommendedName>
        <fullName evidence="1">Methyltransferase domain-containing protein</fullName>
    </recommendedName>
</protein>
<dbReference type="SUPFAM" id="SSF53335">
    <property type="entry name" value="S-adenosyl-L-methionine-dependent methyltransferases"/>
    <property type="match status" value="1"/>
</dbReference>
<accession>A0A9J6DJW0</accession>